<accession>A0A644XIK6</accession>
<dbReference type="AlphaFoldDB" id="A0A644XIK6"/>
<keyword evidence="1" id="KW-0233">DNA recombination</keyword>
<protein>
    <submittedName>
        <fullName evidence="3">Tyrosine recombinase XerC</fullName>
    </submittedName>
</protein>
<evidence type="ECO:0000256" key="1">
    <source>
        <dbReference type="ARBA" id="ARBA00023172"/>
    </source>
</evidence>
<comment type="caution">
    <text evidence="3">The sequence shown here is derived from an EMBL/GenBank/DDBJ whole genome shotgun (WGS) entry which is preliminary data.</text>
</comment>
<gene>
    <name evidence="3" type="primary">xerC_85</name>
    <name evidence="3" type="ORF">SDC9_61989</name>
</gene>
<dbReference type="EMBL" id="VSSQ01002473">
    <property type="protein sequence ID" value="MPM15618.1"/>
    <property type="molecule type" value="Genomic_DNA"/>
</dbReference>
<organism evidence="3">
    <name type="scientific">bioreactor metagenome</name>
    <dbReference type="NCBI Taxonomy" id="1076179"/>
    <lineage>
        <taxon>unclassified sequences</taxon>
        <taxon>metagenomes</taxon>
        <taxon>ecological metagenomes</taxon>
    </lineage>
</organism>
<dbReference type="GO" id="GO:0003677">
    <property type="term" value="F:DNA binding"/>
    <property type="evidence" value="ECO:0007669"/>
    <property type="project" value="InterPro"/>
</dbReference>
<dbReference type="Gene3D" id="1.10.443.10">
    <property type="entry name" value="Intergrase catalytic core"/>
    <property type="match status" value="1"/>
</dbReference>
<evidence type="ECO:0000259" key="2">
    <source>
        <dbReference type="PROSITE" id="PS51898"/>
    </source>
</evidence>
<dbReference type="PROSITE" id="PS51898">
    <property type="entry name" value="TYR_RECOMBINASE"/>
    <property type="match status" value="1"/>
</dbReference>
<dbReference type="PANTHER" id="PTHR30349:SF64">
    <property type="entry name" value="PROPHAGE INTEGRASE INTD-RELATED"/>
    <property type="match status" value="1"/>
</dbReference>
<dbReference type="GO" id="GO:0015074">
    <property type="term" value="P:DNA integration"/>
    <property type="evidence" value="ECO:0007669"/>
    <property type="project" value="InterPro"/>
</dbReference>
<dbReference type="GO" id="GO:0006310">
    <property type="term" value="P:DNA recombination"/>
    <property type="evidence" value="ECO:0007669"/>
    <property type="project" value="UniProtKB-KW"/>
</dbReference>
<proteinExistence type="predicted"/>
<sequence>MRDFYDSPPLAYYGVLAPLCSAFIAEKRAVGYDYQSEAERLSNFSRFSEDFTIPVNTLSEEVVKAWIAPRPMESDKTRYHRFSTMCQFAEYMVRVGYPAYIPSSTEAGKRHKSFVPYIFTHDEIQRFFKAVDAMQPTRRTSAPRRHLVMPVLFRLLYCCGLRVSEATALKGNDVELNSGILTIRDSKFGKSRYVPMSDELTAFCSRYAETRLVGVPDDWFLPARDGGYYASRSVYKAFRDLLWSAGISHGGRGKGPRVHDLRHTFAVHCLQRWVENGADITTALPYLRDYLGHEHLSATEQYLRMTAEAYPHISSLMQEKYGYIIPAEEVVSR</sequence>
<dbReference type="InterPro" id="IPR013762">
    <property type="entry name" value="Integrase-like_cat_sf"/>
</dbReference>
<reference evidence="3" key="1">
    <citation type="submission" date="2019-08" db="EMBL/GenBank/DDBJ databases">
        <authorList>
            <person name="Kucharzyk K."/>
            <person name="Murdoch R.W."/>
            <person name="Higgins S."/>
            <person name="Loffler F."/>
        </authorList>
    </citation>
    <scope>NUCLEOTIDE SEQUENCE</scope>
</reference>
<dbReference type="PANTHER" id="PTHR30349">
    <property type="entry name" value="PHAGE INTEGRASE-RELATED"/>
    <property type="match status" value="1"/>
</dbReference>
<name>A0A644XIK6_9ZZZZ</name>
<dbReference type="Pfam" id="PF00589">
    <property type="entry name" value="Phage_integrase"/>
    <property type="match status" value="1"/>
</dbReference>
<evidence type="ECO:0000313" key="3">
    <source>
        <dbReference type="EMBL" id="MPM15618.1"/>
    </source>
</evidence>
<dbReference type="InterPro" id="IPR050090">
    <property type="entry name" value="Tyrosine_recombinase_XerCD"/>
</dbReference>
<dbReference type="InterPro" id="IPR002104">
    <property type="entry name" value="Integrase_catalytic"/>
</dbReference>
<dbReference type="InterPro" id="IPR011010">
    <property type="entry name" value="DNA_brk_join_enz"/>
</dbReference>
<dbReference type="SUPFAM" id="SSF56349">
    <property type="entry name" value="DNA breaking-rejoining enzymes"/>
    <property type="match status" value="1"/>
</dbReference>
<feature type="domain" description="Tyr recombinase" evidence="2">
    <location>
        <begin position="114"/>
        <end position="323"/>
    </location>
</feature>